<dbReference type="GO" id="GO:0003960">
    <property type="term" value="F:quinone reductase (NADPH) activity"/>
    <property type="evidence" value="ECO:0007669"/>
    <property type="project" value="TreeGrafter"/>
</dbReference>
<dbReference type="InterPro" id="IPR013154">
    <property type="entry name" value="ADH-like_N"/>
</dbReference>
<keyword evidence="5" id="KW-1185">Reference proteome</keyword>
<dbReference type="SMART" id="SM00829">
    <property type="entry name" value="PKS_ER"/>
    <property type="match status" value="1"/>
</dbReference>
<evidence type="ECO:0000256" key="1">
    <source>
        <dbReference type="ARBA" id="ARBA00022857"/>
    </source>
</evidence>
<dbReference type="EMBL" id="RHHB01000005">
    <property type="protein sequence ID" value="RNB51095.1"/>
    <property type="molecule type" value="Genomic_DNA"/>
</dbReference>
<dbReference type="PANTHER" id="PTHR48106:SF13">
    <property type="entry name" value="QUINONE OXIDOREDUCTASE-RELATED"/>
    <property type="match status" value="1"/>
</dbReference>
<organism evidence="4 5">
    <name type="scientific">Agromyces tardus</name>
    <dbReference type="NCBI Taxonomy" id="2583849"/>
    <lineage>
        <taxon>Bacteria</taxon>
        <taxon>Bacillati</taxon>
        <taxon>Actinomycetota</taxon>
        <taxon>Actinomycetes</taxon>
        <taxon>Micrococcales</taxon>
        <taxon>Microbacteriaceae</taxon>
        <taxon>Agromyces</taxon>
    </lineage>
</organism>
<dbReference type="Proteomes" id="UP000275048">
    <property type="component" value="Unassembled WGS sequence"/>
</dbReference>
<dbReference type="Pfam" id="PF08240">
    <property type="entry name" value="ADH_N"/>
    <property type="match status" value="1"/>
</dbReference>
<dbReference type="InterPro" id="IPR011032">
    <property type="entry name" value="GroES-like_sf"/>
</dbReference>
<comment type="caution">
    <text evidence="4">The sequence shown here is derived from an EMBL/GenBank/DDBJ whole genome shotgun (WGS) entry which is preliminary data.</text>
</comment>
<evidence type="ECO:0000313" key="5">
    <source>
        <dbReference type="Proteomes" id="UP000275048"/>
    </source>
</evidence>
<dbReference type="Gene3D" id="3.40.50.720">
    <property type="entry name" value="NAD(P)-binding Rossmann-like Domain"/>
    <property type="match status" value="1"/>
</dbReference>
<name>A0A3M8AKW9_9MICO</name>
<reference evidence="4 5" key="1">
    <citation type="submission" date="2018-10" db="EMBL/GenBank/DDBJ databases">
        <title>Isolation, diversity and antibacterial activity of antinobacteria from the wheat rhizosphere soil.</title>
        <authorList>
            <person name="Sun T."/>
        </authorList>
    </citation>
    <scope>NUCLEOTIDE SEQUENCE [LARGE SCALE GENOMIC DNA]</scope>
    <source>
        <strain evidence="4 5">SJ-23</strain>
    </source>
</reference>
<dbReference type="PANTHER" id="PTHR48106">
    <property type="entry name" value="QUINONE OXIDOREDUCTASE PIG3-RELATED"/>
    <property type="match status" value="1"/>
</dbReference>
<dbReference type="AlphaFoldDB" id="A0A3M8AKW9"/>
<dbReference type="GO" id="GO:0005829">
    <property type="term" value="C:cytosol"/>
    <property type="evidence" value="ECO:0007669"/>
    <property type="project" value="TreeGrafter"/>
</dbReference>
<dbReference type="RefSeq" id="WP_122936008.1">
    <property type="nucleotide sequence ID" value="NZ_JBHSNT010000008.1"/>
</dbReference>
<keyword evidence="2" id="KW-0560">Oxidoreductase</keyword>
<dbReference type="OrthoDB" id="4190732at2"/>
<dbReference type="Pfam" id="PF00107">
    <property type="entry name" value="ADH_zinc_N"/>
    <property type="match status" value="1"/>
</dbReference>
<dbReference type="InterPro" id="IPR020843">
    <property type="entry name" value="ER"/>
</dbReference>
<protein>
    <submittedName>
        <fullName evidence="4">Quinone oxidoreductase</fullName>
    </submittedName>
</protein>
<accession>A0A3M8AKW9</accession>
<dbReference type="SUPFAM" id="SSF50129">
    <property type="entry name" value="GroES-like"/>
    <property type="match status" value="1"/>
</dbReference>
<gene>
    <name evidence="4" type="ORF">EDM22_05230</name>
</gene>
<sequence length="329" mass="33265">MRAIVIEAHGAADALRVRELPDPVPAPGEVLVRNRAIGVNFVDLQHRAGAPYPVDLPLVPGTEAAGVVVAVGEGVDAAMVGASVAHFGHLAGVYAELTAVPERFVVPLPPGVDPETAAAVALAGTTAHVLTRVAERVAPGDAVLVHAAAGSTGGAIVQLAVAAGARVIAVASRPGRADAARALGAHAAIVLDDRLPERVRELTAGRGADLVYDANGGPTFDASLASVARGGTLVLYGQTGGPVAPFDPARLSGITGGDAAGSLALHWVAASHYLDTGAERRAALEAVLADVAAGRLGPRVSHRFALEQAPDAHRVLERREADAKVLLVV</sequence>
<dbReference type="GO" id="GO:0070402">
    <property type="term" value="F:NADPH binding"/>
    <property type="evidence" value="ECO:0007669"/>
    <property type="project" value="TreeGrafter"/>
</dbReference>
<dbReference type="SUPFAM" id="SSF51735">
    <property type="entry name" value="NAD(P)-binding Rossmann-fold domains"/>
    <property type="match status" value="1"/>
</dbReference>
<feature type="domain" description="Enoyl reductase (ER)" evidence="3">
    <location>
        <begin position="10"/>
        <end position="327"/>
    </location>
</feature>
<dbReference type="InterPro" id="IPR013149">
    <property type="entry name" value="ADH-like_C"/>
</dbReference>
<evidence type="ECO:0000313" key="4">
    <source>
        <dbReference type="EMBL" id="RNB51095.1"/>
    </source>
</evidence>
<proteinExistence type="predicted"/>
<keyword evidence="1" id="KW-0521">NADP</keyword>
<dbReference type="InterPro" id="IPR036291">
    <property type="entry name" value="NAD(P)-bd_dom_sf"/>
</dbReference>
<evidence type="ECO:0000256" key="2">
    <source>
        <dbReference type="ARBA" id="ARBA00023002"/>
    </source>
</evidence>
<dbReference type="GO" id="GO:0035925">
    <property type="term" value="F:mRNA 3'-UTR AU-rich region binding"/>
    <property type="evidence" value="ECO:0007669"/>
    <property type="project" value="TreeGrafter"/>
</dbReference>
<evidence type="ECO:0000259" key="3">
    <source>
        <dbReference type="SMART" id="SM00829"/>
    </source>
</evidence>
<dbReference type="Gene3D" id="3.90.180.10">
    <property type="entry name" value="Medium-chain alcohol dehydrogenases, catalytic domain"/>
    <property type="match status" value="1"/>
</dbReference>